<dbReference type="EMBL" id="JAINUG010000078">
    <property type="protein sequence ID" value="KAJ8400241.1"/>
    <property type="molecule type" value="Genomic_DNA"/>
</dbReference>
<feature type="region of interest" description="Disordered" evidence="1">
    <location>
        <begin position="16"/>
        <end position="41"/>
    </location>
</feature>
<accession>A0AAD7WKD2</accession>
<dbReference type="AlphaFoldDB" id="A0AAD7WKD2"/>
<dbReference type="Proteomes" id="UP001221898">
    <property type="component" value="Unassembled WGS sequence"/>
</dbReference>
<name>A0AAD7WKD2_9TELE</name>
<sequence>MGKHRAVFIRSYTCDKRPRGRSVPARSRNDRSHSPPVSDRVHSLTLSRFDVPSQILRLFRQEPPNEEISQARARIAVPLIPLDVPVVSG</sequence>
<organism evidence="2 3">
    <name type="scientific">Aldrovandia affinis</name>
    <dbReference type="NCBI Taxonomy" id="143900"/>
    <lineage>
        <taxon>Eukaryota</taxon>
        <taxon>Metazoa</taxon>
        <taxon>Chordata</taxon>
        <taxon>Craniata</taxon>
        <taxon>Vertebrata</taxon>
        <taxon>Euteleostomi</taxon>
        <taxon>Actinopterygii</taxon>
        <taxon>Neopterygii</taxon>
        <taxon>Teleostei</taxon>
        <taxon>Notacanthiformes</taxon>
        <taxon>Halosauridae</taxon>
        <taxon>Aldrovandia</taxon>
    </lineage>
</organism>
<evidence type="ECO:0000313" key="3">
    <source>
        <dbReference type="Proteomes" id="UP001221898"/>
    </source>
</evidence>
<comment type="caution">
    <text evidence="2">The sequence shown here is derived from an EMBL/GenBank/DDBJ whole genome shotgun (WGS) entry which is preliminary data.</text>
</comment>
<gene>
    <name evidence="2" type="ORF">AAFF_G00399350</name>
</gene>
<protein>
    <submittedName>
        <fullName evidence="2">Uncharacterized protein</fullName>
    </submittedName>
</protein>
<reference evidence="2" key="1">
    <citation type="journal article" date="2023" name="Science">
        <title>Genome structures resolve the early diversification of teleost fishes.</title>
        <authorList>
            <person name="Parey E."/>
            <person name="Louis A."/>
            <person name="Montfort J."/>
            <person name="Bouchez O."/>
            <person name="Roques C."/>
            <person name="Iampietro C."/>
            <person name="Lluch J."/>
            <person name="Castinel A."/>
            <person name="Donnadieu C."/>
            <person name="Desvignes T."/>
            <person name="Floi Bucao C."/>
            <person name="Jouanno E."/>
            <person name="Wen M."/>
            <person name="Mejri S."/>
            <person name="Dirks R."/>
            <person name="Jansen H."/>
            <person name="Henkel C."/>
            <person name="Chen W.J."/>
            <person name="Zahm M."/>
            <person name="Cabau C."/>
            <person name="Klopp C."/>
            <person name="Thompson A.W."/>
            <person name="Robinson-Rechavi M."/>
            <person name="Braasch I."/>
            <person name="Lecointre G."/>
            <person name="Bobe J."/>
            <person name="Postlethwait J.H."/>
            <person name="Berthelot C."/>
            <person name="Roest Crollius H."/>
            <person name="Guiguen Y."/>
        </authorList>
    </citation>
    <scope>NUCLEOTIDE SEQUENCE</scope>
    <source>
        <strain evidence="2">NC1722</strain>
    </source>
</reference>
<proteinExistence type="predicted"/>
<keyword evidence="3" id="KW-1185">Reference proteome</keyword>
<evidence type="ECO:0000313" key="2">
    <source>
        <dbReference type="EMBL" id="KAJ8400241.1"/>
    </source>
</evidence>
<evidence type="ECO:0000256" key="1">
    <source>
        <dbReference type="SAM" id="MobiDB-lite"/>
    </source>
</evidence>